<feature type="region of interest" description="Disordered" evidence="1">
    <location>
        <begin position="371"/>
        <end position="395"/>
    </location>
</feature>
<evidence type="ECO:0000256" key="1">
    <source>
        <dbReference type="SAM" id="MobiDB-lite"/>
    </source>
</evidence>
<feature type="compositionally biased region" description="Polar residues" evidence="1">
    <location>
        <begin position="206"/>
        <end position="223"/>
    </location>
</feature>
<dbReference type="EMBL" id="PQXL01000172">
    <property type="protein sequence ID" value="THV49928.1"/>
    <property type="molecule type" value="Genomic_DNA"/>
</dbReference>
<gene>
    <name evidence="2" type="ORF">BGAL_0172g00050</name>
</gene>
<reference evidence="2 3" key="1">
    <citation type="submission" date="2017-12" db="EMBL/GenBank/DDBJ databases">
        <title>Comparative genomics of Botrytis spp.</title>
        <authorList>
            <person name="Valero-Jimenez C.A."/>
            <person name="Tapia P."/>
            <person name="Veloso J."/>
            <person name="Silva-Moreno E."/>
            <person name="Staats M."/>
            <person name="Valdes J.H."/>
            <person name="Van Kan J.A.L."/>
        </authorList>
    </citation>
    <scope>NUCLEOTIDE SEQUENCE [LARGE SCALE GENOMIC DNA]</scope>
    <source>
        <strain evidence="2 3">MUCL435</strain>
    </source>
</reference>
<evidence type="ECO:0000313" key="2">
    <source>
        <dbReference type="EMBL" id="THV49928.1"/>
    </source>
</evidence>
<proteinExistence type="predicted"/>
<dbReference type="AlphaFoldDB" id="A0A4S8QX78"/>
<name>A0A4S8QX78_9HELO</name>
<dbReference type="OrthoDB" id="3546389at2759"/>
<accession>A0A4S8QX78</accession>
<feature type="compositionally biased region" description="Polar residues" evidence="1">
    <location>
        <begin position="235"/>
        <end position="247"/>
    </location>
</feature>
<protein>
    <submittedName>
        <fullName evidence="2">Uncharacterized protein</fullName>
    </submittedName>
</protein>
<keyword evidence="3" id="KW-1185">Reference proteome</keyword>
<sequence>MLSDSEIRALKVSGLVYNEMVKPYNRDGNKRKSHALCIDGLTTPHKPLLMLSQKYIASHTPSRKELYDRPSRLQQMEAYTGLLTSDHGKPLSTYHRATIHMNVARCFEDCLDEKSGSQDEILTVIEYHFKAAHGWATAVIDQRELDITSEECVPFNDIINAANDLKDSLYARKLYMDALDDDNMVDVTPELRNPTLPLEVVDNNVSEHSQNSEAPDSQSSEQVAENGVQDDLDGSDTSTVRGTDDTVNNFDSDFDELGYEDIIAKAKKNPTIEVEPALIDVTDVRMMHGFMYFLVHDKIGIYNLMNGYFDRMDAPLKLGEPEMKIITDASAMMALNVRHNGSGFVVPPSSSPNTSSAPFFPVASTLPIRTRSNNTECESRKKRKFAKDDEEDEIL</sequence>
<organism evidence="2 3">
    <name type="scientific">Botrytis galanthina</name>
    <dbReference type="NCBI Taxonomy" id="278940"/>
    <lineage>
        <taxon>Eukaryota</taxon>
        <taxon>Fungi</taxon>
        <taxon>Dikarya</taxon>
        <taxon>Ascomycota</taxon>
        <taxon>Pezizomycotina</taxon>
        <taxon>Leotiomycetes</taxon>
        <taxon>Helotiales</taxon>
        <taxon>Sclerotiniaceae</taxon>
        <taxon>Botrytis</taxon>
    </lineage>
</organism>
<evidence type="ECO:0000313" key="3">
    <source>
        <dbReference type="Proteomes" id="UP000308671"/>
    </source>
</evidence>
<feature type="region of interest" description="Disordered" evidence="1">
    <location>
        <begin position="206"/>
        <end position="247"/>
    </location>
</feature>
<dbReference type="Proteomes" id="UP000308671">
    <property type="component" value="Unassembled WGS sequence"/>
</dbReference>
<comment type="caution">
    <text evidence="2">The sequence shown here is derived from an EMBL/GenBank/DDBJ whole genome shotgun (WGS) entry which is preliminary data.</text>
</comment>